<dbReference type="Proteomes" id="UP001159363">
    <property type="component" value="Chromosome 5"/>
</dbReference>
<organism evidence="7 8">
    <name type="scientific">Dryococelus australis</name>
    <dbReference type="NCBI Taxonomy" id="614101"/>
    <lineage>
        <taxon>Eukaryota</taxon>
        <taxon>Metazoa</taxon>
        <taxon>Ecdysozoa</taxon>
        <taxon>Arthropoda</taxon>
        <taxon>Hexapoda</taxon>
        <taxon>Insecta</taxon>
        <taxon>Pterygota</taxon>
        <taxon>Neoptera</taxon>
        <taxon>Polyneoptera</taxon>
        <taxon>Phasmatodea</taxon>
        <taxon>Verophasmatodea</taxon>
        <taxon>Anareolatae</taxon>
        <taxon>Phasmatidae</taxon>
        <taxon>Eurycanthinae</taxon>
        <taxon>Dryococelus</taxon>
    </lineage>
</organism>
<evidence type="ECO:0000256" key="5">
    <source>
        <dbReference type="ARBA" id="ARBA00022825"/>
    </source>
</evidence>
<evidence type="ECO:0000256" key="2">
    <source>
        <dbReference type="ARBA" id="ARBA00022525"/>
    </source>
</evidence>
<dbReference type="EMBL" id="JARBHB010000006">
    <property type="protein sequence ID" value="KAJ8880764.1"/>
    <property type="molecule type" value="Genomic_DNA"/>
</dbReference>
<dbReference type="InterPro" id="IPR050127">
    <property type="entry name" value="Serine_Proteases_S1"/>
</dbReference>
<dbReference type="SUPFAM" id="SSF50494">
    <property type="entry name" value="Trypsin-like serine proteases"/>
    <property type="match status" value="1"/>
</dbReference>
<dbReference type="SMART" id="SM00020">
    <property type="entry name" value="Tryp_SPc"/>
    <property type="match status" value="1"/>
</dbReference>
<evidence type="ECO:0000313" key="7">
    <source>
        <dbReference type="EMBL" id="KAJ8880764.1"/>
    </source>
</evidence>
<evidence type="ECO:0000313" key="8">
    <source>
        <dbReference type="Proteomes" id="UP001159363"/>
    </source>
</evidence>
<accession>A0ABQ9H8Z4</accession>
<comment type="subcellular location">
    <subcellularLocation>
        <location evidence="1">Secreted</location>
    </subcellularLocation>
</comment>
<dbReference type="CDD" id="cd00190">
    <property type="entry name" value="Tryp_SPc"/>
    <property type="match status" value="1"/>
</dbReference>
<keyword evidence="8" id="KW-1185">Reference proteome</keyword>
<dbReference type="InterPro" id="IPR009003">
    <property type="entry name" value="Peptidase_S1_PA"/>
</dbReference>
<keyword evidence="3" id="KW-0645">Protease</keyword>
<dbReference type="InterPro" id="IPR043504">
    <property type="entry name" value="Peptidase_S1_PA_chymotrypsin"/>
</dbReference>
<protein>
    <recommendedName>
        <fullName evidence="6">Peptidase S1 domain-containing protein</fullName>
    </recommendedName>
</protein>
<dbReference type="InterPro" id="IPR033116">
    <property type="entry name" value="TRYPSIN_SER"/>
</dbReference>
<dbReference type="PANTHER" id="PTHR24264">
    <property type="entry name" value="TRYPSIN-RELATED"/>
    <property type="match status" value="1"/>
</dbReference>
<feature type="domain" description="Peptidase S1" evidence="6">
    <location>
        <begin position="1"/>
        <end position="157"/>
    </location>
</feature>
<reference evidence="7 8" key="1">
    <citation type="submission" date="2023-02" db="EMBL/GenBank/DDBJ databases">
        <title>LHISI_Scaffold_Assembly.</title>
        <authorList>
            <person name="Stuart O.P."/>
            <person name="Cleave R."/>
            <person name="Magrath M.J.L."/>
            <person name="Mikheyev A.S."/>
        </authorList>
    </citation>
    <scope>NUCLEOTIDE SEQUENCE [LARGE SCALE GENOMIC DNA]</scope>
    <source>
        <strain evidence="7">Daus_M_001</strain>
        <tissue evidence="7">Leg muscle</tissue>
    </source>
</reference>
<dbReference type="Pfam" id="PF00089">
    <property type="entry name" value="Trypsin"/>
    <property type="match status" value="1"/>
</dbReference>
<name>A0ABQ9H8Z4_9NEOP</name>
<dbReference type="PROSITE" id="PS00135">
    <property type="entry name" value="TRYPSIN_SER"/>
    <property type="match status" value="1"/>
</dbReference>
<evidence type="ECO:0000259" key="6">
    <source>
        <dbReference type="PROSITE" id="PS50240"/>
    </source>
</evidence>
<keyword evidence="4" id="KW-0378">Hydrolase</keyword>
<dbReference type="PANTHER" id="PTHR24264:SF65">
    <property type="entry name" value="SRCR DOMAIN-CONTAINING PROTEIN"/>
    <property type="match status" value="1"/>
</dbReference>
<comment type="caution">
    <text evidence="7">The sequence shown here is derived from an EMBL/GenBank/DDBJ whole genome shotgun (WGS) entry which is preliminary data.</text>
</comment>
<dbReference type="PROSITE" id="PS50240">
    <property type="entry name" value="TRYPSIN_DOM"/>
    <property type="match status" value="1"/>
</dbReference>
<proteinExistence type="predicted"/>
<dbReference type="Gene3D" id="2.40.10.10">
    <property type="entry name" value="Trypsin-like serine proteases"/>
    <property type="match status" value="2"/>
</dbReference>
<evidence type="ECO:0000256" key="3">
    <source>
        <dbReference type="ARBA" id="ARBA00022670"/>
    </source>
</evidence>
<keyword evidence="2" id="KW-0964">Secreted</keyword>
<dbReference type="InterPro" id="IPR001254">
    <property type="entry name" value="Trypsin_dom"/>
</dbReference>
<gene>
    <name evidence="7" type="ORF">PR048_017235</name>
</gene>
<evidence type="ECO:0000256" key="1">
    <source>
        <dbReference type="ARBA" id="ARBA00004613"/>
    </source>
</evidence>
<evidence type="ECO:0000256" key="4">
    <source>
        <dbReference type="ARBA" id="ARBA00022801"/>
    </source>
</evidence>
<keyword evidence="5" id="KW-0720">Serine protease</keyword>
<sequence length="158" mass="16991">MKLVRTKQTKNFYVDIFQVSTPFVYSDSIKAIKLPEANSEVSAGTMAVTTGWGSIYYDGDVVENLREVSVPIVLQSTCVTEYGVDKLGANYVNDTMICAGYLQGGKDTCQGDSGGPLAVSGTLAGIVSWGAGCAEPNYPGVYTNVAYFREWLKEETGI</sequence>